<feature type="transmembrane region" description="Helical" evidence="1">
    <location>
        <begin position="27"/>
        <end position="55"/>
    </location>
</feature>
<reference evidence="2 3" key="1">
    <citation type="submission" date="2024-01" db="EMBL/GenBank/DDBJ databases">
        <title>Description of Olsenella sp. nov., isolated from pig feces.</title>
        <authorList>
            <person name="Chang Y.-H."/>
        </authorList>
    </citation>
    <scope>NUCLEOTIDE SEQUENCE [LARGE SCALE GENOMIC DNA]</scope>
    <source>
        <strain evidence="2 3">YH-ols2223</strain>
    </source>
</reference>
<protein>
    <recommendedName>
        <fullName evidence="4">Zn-finger containing protein</fullName>
    </recommendedName>
</protein>
<evidence type="ECO:0000313" key="3">
    <source>
        <dbReference type="Proteomes" id="UP001332931"/>
    </source>
</evidence>
<gene>
    <name evidence="2" type="ORF">VXJ25_06475</name>
</gene>
<keyword evidence="1" id="KW-0812">Transmembrane</keyword>
<comment type="caution">
    <text evidence="2">The sequence shown here is derived from an EMBL/GenBank/DDBJ whole genome shotgun (WGS) entry which is preliminary data.</text>
</comment>
<evidence type="ECO:0000256" key="1">
    <source>
        <dbReference type="SAM" id="Phobius"/>
    </source>
</evidence>
<dbReference type="EMBL" id="JAZGJQ010000006">
    <property type="protein sequence ID" value="MEE6147622.1"/>
    <property type="molecule type" value="Genomic_DNA"/>
</dbReference>
<evidence type="ECO:0000313" key="2">
    <source>
        <dbReference type="EMBL" id="MEE6147622.1"/>
    </source>
</evidence>
<dbReference type="CDD" id="cd20335">
    <property type="entry name" value="BRcat_RBR"/>
    <property type="match status" value="1"/>
</dbReference>
<proteinExistence type="predicted"/>
<evidence type="ECO:0008006" key="4">
    <source>
        <dbReference type="Google" id="ProtNLM"/>
    </source>
</evidence>
<dbReference type="Proteomes" id="UP001332931">
    <property type="component" value="Unassembled WGS sequence"/>
</dbReference>
<accession>A0ABU7RAI8</accession>
<keyword evidence="1" id="KW-0472">Membrane</keyword>
<name>A0ABU7RAI8_9ACTN</name>
<dbReference type="RefSeq" id="WP_330958390.1">
    <property type="nucleotide sequence ID" value="NZ_JAZGJQ010000006.1"/>
</dbReference>
<keyword evidence="3" id="KW-1185">Reference proteome</keyword>
<sequence length="135" mass="14952">MDKNMNDKLADWLKGRNGADEISNLTLAVAIVLVVVNLFAHTWVISLVAVALLLYTGFRISSTKVADRREENEHFLAVLGPLAPWVRNPAAAMREARAYKHLTCPNCGQHVRVPRGKGKVRVTCPKCKTKFDANA</sequence>
<keyword evidence="1" id="KW-1133">Transmembrane helix</keyword>
<organism evidence="2 3">
    <name type="scientific">Olsenella absiana</name>
    <dbReference type="NCBI Taxonomy" id="3115222"/>
    <lineage>
        <taxon>Bacteria</taxon>
        <taxon>Bacillati</taxon>
        <taxon>Actinomycetota</taxon>
        <taxon>Coriobacteriia</taxon>
        <taxon>Coriobacteriales</taxon>
        <taxon>Atopobiaceae</taxon>
        <taxon>Olsenella</taxon>
    </lineage>
</organism>